<keyword evidence="1" id="KW-0812">Transmembrane</keyword>
<protein>
    <recommendedName>
        <fullName evidence="4">Transmembrane protein</fullName>
    </recommendedName>
</protein>
<name>A0A2J0UF17_STEMA</name>
<dbReference type="RefSeq" id="WP_100440667.1">
    <property type="nucleotide sequence ID" value="NZ_CBCPIZ010000026.1"/>
</dbReference>
<evidence type="ECO:0000313" key="3">
    <source>
        <dbReference type="Proteomes" id="UP000230167"/>
    </source>
</evidence>
<sequence>MANPMLLPVLQWARRLRYPTLFKLTAGLFVLTLFIPDPIPFVDELVLGFGTLLLANWKNRNPTTPPPLEQR</sequence>
<keyword evidence="1" id="KW-0472">Membrane</keyword>
<dbReference type="InterPro" id="IPR046119">
    <property type="entry name" value="DUF6116"/>
</dbReference>
<proteinExistence type="predicted"/>
<dbReference type="AlphaFoldDB" id="A0A2J0UF17"/>
<gene>
    <name evidence="2" type="ORF">B9Y64_10885</name>
</gene>
<dbReference type="OrthoDB" id="5741597at2"/>
<keyword evidence="1" id="KW-1133">Transmembrane helix</keyword>
<evidence type="ECO:0000256" key="1">
    <source>
        <dbReference type="SAM" id="Phobius"/>
    </source>
</evidence>
<dbReference type="EMBL" id="NEQV01000002">
    <property type="protein sequence ID" value="PJL32045.1"/>
    <property type="molecule type" value="Genomic_DNA"/>
</dbReference>
<organism evidence="2 3">
    <name type="scientific">Stenotrophomonas maltophilia</name>
    <name type="common">Pseudomonas maltophilia</name>
    <name type="synonym">Xanthomonas maltophilia</name>
    <dbReference type="NCBI Taxonomy" id="40324"/>
    <lineage>
        <taxon>Bacteria</taxon>
        <taxon>Pseudomonadati</taxon>
        <taxon>Pseudomonadota</taxon>
        <taxon>Gammaproteobacteria</taxon>
        <taxon>Lysobacterales</taxon>
        <taxon>Lysobacteraceae</taxon>
        <taxon>Stenotrophomonas</taxon>
        <taxon>Stenotrophomonas maltophilia group</taxon>
    </lineage>
</organism>
<dbReference type="Pfam" id="PF19611">
    <property type="entry name" value="DUF6116"/>
    <property type="match status" value="1"/>
</dbReference>
<reference evidence="2 3" key="1">
    <citation type="journal article" date="2017" name="Front. Microbiol.">
        <title>Double-Face Meets the Bacterial World: The Opportunistic Pathogen Stenotrophomonas maltophilia.</title>
        <authorList>
            <person name="Lira F."/>
            <person name="Berg G."/>
            <person name="Martinez J.L."/>
        </authorList>
    </citation>
    <scope>NUCLEOTIDE SEQUENCE [LARGE SCALE GENOMIC DNA]</scope>
    <source>
        <strain evidence="2 3">EA1</strain>
    </source>
</reference>
<dbReference type="Proteomes" id="UP000230167">
    <property type="component" value="Unassembled WGS sequence"/>
</dbReference>
<comment type="caution">
    <text evidence="2">The sequence shown here is derived from an EMBL/GenBank/DDBJ whole genome shotgun (WGS) entry which is preliminary data.</text>
</comment>
<evidence type="ECO:0008006" key="4">
    <source>
        <dbReference type="Google" id="ProtNLM"/>
    </source>
</evidence>
<feature type="transmembrane region" description="Helical" evidence="1">
    <location>
        <begin position="21"/>
        <end position="39"/>
    </location>
</feature>
<accession>A0A2J0UF17</accession>
<evidence type="ECO:0000313" key="2">
    <source>
        <dbReference type="EMBL" id="PJL32045.1"/>
    </source>
</evidence>